<reference evidence="7" key="1">
    <citation type="journal article" date="2014" name="Int. J. Syst. Evol. Microbiol.">
        <title>Complete genome sequence of Corynebacterium casei LMG S-19264T (=DSM 44701T), isolated from a smear-ripened cheese.</title>
        <authorList>
            <consortium name="US DOE Joint Genome Institute (JGI-PGF)"/>
            <person name="Walter F."/>
            <person name="Albersmeier A."/>
            <person name="Kalinowski J."/>
            <person name="Ruckert C."/>
        </authorList>
    </citation>
    <scope>NUCLEOTIDE SEQUENCE</scope>
    <source>
        <strain evidence="7">CGMCC 1.14988</strain>
    </source>
</reference>
<dbReference type="NCBIfam" id="TIGR00208">
    <property type="entry name" value="fliS"/>
    <property type="match status" value="1"/>
</dbReference>
<dbReference type="InterPro" id="IPR003713">
    <property type="entry name" value="FliS"/>
</dbReference>
<sequence>MYAQPQQFYRQQAAQTASPAQLVLMLYNGALAEIARAGRGLAATPVDLEDVNDCLGRAQAIVTELAVTLDHERGGKVAANLAALYDFCIDRLVTANVTKSADGLDDVAQVLVGLRDAWEQACVNTAPVAAVTG</sequence>
<keyword evidence="7" id="KW-0282">Flagellum</keyword>
<dbReference type="OrthoDB" id="3268516at2"/>
<dbReference type="GO" id="GO:0005829">
    <property type="term" value="C:cytosol"/>
    <property type="evidence" value="ECO:0007669"/>
    <property type="project" value="UniProtKB-SubCell"/>
</dbReference>
<evidence type="ECO:0000256" key="6">
    <source>
        <dbReference type="PIRNR" id="PIRNR039090"/>
    </source>
</evidence>
<dbReference type="Proteomes" id="UP000650511">
    <property type="component" value="Unassembled WGS sequence"/>
</dbReference>
<comment type="similarity">
    <text evidence="2 6">Belongs to the FliS family.</text>
</comment>
<keyword evidence="7" id="KW-0969">Cilium</keyword>
<evidence type="ECO:0000256" key="4">
    <source>
        <dbReference type="ARBA" id="ARBA00022795"/>
    </source>
</evidence>
<evidence type="ECO:0000313" key="8">
    <source>
        <dbReference type="Proteomes" id="UP000650511"/>
    </source>
</evidence>
<dbReference type="Pfam" id="PF02561">
    <property type="entry name" value="FliS"/>
    <property type="match status" value="1"/>
</dbReference>
<comment type="subcellular location">
    <subcellularLocation>
        <location evidence="1 6">Cytoplasm</location>
        <location evidence="1 6">Cytosol</location>
    </subcellularLocation>
</comment>
<organism evidence="7 8">
    <name type="scientific">Egicoccus halophilus</name>
    <dbReference type="NCBI Taxonomy" id="1670830"/>
    <lineage>
        <taxon>Bacteria</taxon>
        <taxon>Bacillati</taxon>
        <taxon>Actinomycetota</taxon>
        <taxon>Nitriliruptoria</taxon>
        <taxon>Egicoccales</taxon>
        <taxon>Egicoccaceae</taxon>
        <taxon>Egicoccus</taxon>
    </lineage>
</organism>
<dbReference type="PANTHER" id="PTHR34773">
    <property type="entry name" value="FLAGELLAR SECRETION CHAPERONE FLIS"/>
    <property type="match status" value="1"/>
</dbReference>
<evidence type="ECO:0000256" key="3">
    <source>
        <dbReference type="ARBA" id="ARBA00022490"/>
    </source>
</evidence>
<dbReference type="PIRSF" id="PIRSF039090">
    <property type="entry name" value="Flis"/>
    <property type="match status" value="1"/>
</dbReference>
<dbReference type="Gene3D" id="1.20.120.340">
    <property type="entry name" value="Flagellar protein FliS"/>
    <property type="match status" value="1"/>
</dbReference>
<dbReference type="CDD" id="cd16098">
    <property type="entry name" value="FliS"/>
    <property type="match status" value="1"/>
</dbReference>
<dbReference type="GO" id="GO:0044780">
    <property type="term" value="P:bacterial-type flagellum assembly"/>
    <property type="evidence" value="ECO:0007669"/>
    <property type="project" value="InterPro"/>
</dbReference>
<evidence type="ECO:0000313" key="7">
    <source>
        <dbReference type="EMBL" id="GGI06679.1"/>
    </source>
</evidence>
<evidence type="ECO:0000256" key="2">
    <source>
        <dbReference type="ARBA" id="ARBA00008787"/>
    </source>
</evidence>
<dbReference type="SUPFAM" id="SSF101116">
    <property type="entry name" value="Flagellar export chaperone FliS"/>
    <property type="match status" value="1"/>
</dbReference>
<keyword evidence="8" id="KW-1185">Reference proteome</keyword>
<dbReference type="GO" id="GO:0071973">
    <property type="term" value="P:bacterial-type flagellum-dependent cell motility"/>
    <property type="evidence" value="ECO:0007669"/>
    <property type="project" value="TreeGrafter"/>
</dbReference>
<dbReference type="PANTHER" id="PTHR34773:SF1">
    <property type="entry name" value="FLAGELLAR SECRETION CHAPERONE FLIS"/>
    <property type="match status" value="1"/>
</dbReference>
<dbReference type="EMBL" id="BMHA01000007">
    <property type="protein sequence ID" value="GGI06679.1"/>
    <property type="molecule type" value="Genomic_DNA"/>
</dbReference>
<name>A0A8J3AAK7_9ACTN</name>
<dbReference type="InterPro" id="IPR036584">
    <property type="entry name" value="FliS_sf"/>
</dbReference>
<proteinExistence type="inferred from homology"/>
<comment type="caution">
    <text evidence="7">The sequence shown here is derived from an EMBL/GenBank/DDBJ whole genome shotgun (WGS) entry which is preliminary data.</text>
</comment>
<reference evidence="7" key="2">
    <citation type="submission" date="2020-09" db="EMBL/GenBank/DDBJ databases">
        <authorList>
            <person name="Sun Q."/>
            <person name="Zhou Y."/>
        </authorList>
    </citation>
    <scope>NUCLEOTIDE SEQUENCE</scope>
    <source>
        <strain evidence="7">CGMCC 1.14988</strain>
    </source>
</reference>
<gene>
    <name evidence="7" type="primary">fliS</name>
    <name evidence="7" type="ORF">GCM10011354_20300</name>
</gene>
<keyword evidence="3 6" id="KW-0963">Cytoplasm</keyword>
<accession>A0A8J3AAK7</accession>
<keyword evidence="4 6" id="KW-1005">Bacterial flagellum biogenesis</keyword>
<keyword evidence="5" id="KW-0143">Chaperone</keyword>
<protein>
    <recommendedName>
        <fullName evidence="6">Flagellar secretion chaperone FliS</fullName>
    </recommendedName>
</protein>
<dbReference type="RefSeq" id="WP_130649040.1">
    <property type="nucleotide sequence ID" value="NZ_BMHA01000007.1"/>
</dbReference>
<evidence type="ECO:0000256" key="5">
    <source>
        <dbReference type="ARBA" id="ARBA00023186"/>
    </source>
</evidence>
<dbReference type="AlphaFoldDB" id="A0A8J3AAK7"/>
<evidence type="ECO:0000256" key="1">
    <source>
        <dbReference type="ARBA" id="ARBA00004514"/>
    </source>
</evidence>
<keyword evidence="7" id="KW-0966">Cell projection</keyword>